<dbReference type="Pfam" id="PF01535">
    <property type="entry name" value="PPR"/>
    <property type="match status" value="5"/>
</dbReference>
<feature type="repeat" description="PPR" evidence="2">
    <location>
        <begin position="436"/>
        <end position="470"/>
    </location>
</feature>
<dbReference type="Pfam" id="PF13041">
    <property type="entry name" value="PPR_2"/>
    <property type="match status" value="2"/>
</dbReference>
<evidence type="ECO:0000256" key="2">
    <source>
        <dbReference type="PROSITE-ProRule" id="PRU00708"/>
    </source>
</evidence>
<proteinExistence type="predicted"/>
<dbReference type="SUPFAM" id="SSF48452">
    <property type="entry name" value="TPR-like"/>
    <property type="match status" value="1"/>
</dbReference>
<dbReference type="InterPro" id="IPR046960">
    <property type="entry name" value="PPR_At4g14850-like_plant"/>
</dbReference>
<feature type="repeat" description="PPR" evidence="2">
    <location>
        <begin position="273"/>
        <end position="307"/>
    </location>
</feature>
<dbReference type="InterPro" id="IPR046848">
    <property type="entry name" value="E_motif"/>
</dbReference>
<dbReference type="GO" id="GO:0009451">
    <property type="term" value="P:RNA modification"/>
    <property type="evidence" value="ECO:0007669"/>
    <property type="project" value="InterPro"/>
</dbReference>
<feature type="non-terminal residue" evidence="3">
    <location>
        <position position="1"/>
    </location>
</feature>
<dbReference type="Pfam" id="PF20431">
    <property type="entry name" value="E_motif"/>
    <property type="match status" value="1"/>
</dbReference>
<dbReference type="GO" id="GO:0003723">
    <property type="term" value="F:RNA binding"/>
    <property type="evidence" value="ECO:0007669"/>
    <property type="project" value="InterPro"/>
</dbReference>
<dbReference type="Gene3D" id="1.25.40.10">
    <property type="entry name" value="Tetratricopeptide repeat domain"/>
    <property type="match status" value="4"/>
</dbReference>
<organism evidence="3">
    <name type="scientific">Anthurium amnicola</name>
    <dbReference type="NCBI Taxonomy" id="1678845"/>
    <lineage>
        <taxon>Eukaryota</taxon>
        <taxon>Viridiplantae</taxon>
        <taxon>Streptophyta</taxon>
        <taxon>Embryophyta</taxon>
        <taxon>Tracheophyta</taxon>
        <taxon>Spermatophyta</taxon>
        <taxon>Magnoliopsida</taxon>
        <taxon>Liliopsida</taxon>
        <taxon>Araceae</taxon>
        <taxon>Pothoideae</taxon>
        <taxon>Potheae</taxon>
        <taxon>Anthurium</taxon>
    </lineage>
</organism>
<dbReference type="FunFam" id="1.25.40.10:FF:000348">
    <property type="entry name" value="Pentatricopeptide repeat-containing protein chloroplastic"/>
    <property type="match status" value="1"/>
</dbReference>
<sequence length="621" mass="68352">LTQLQSIEYGISCIGVGLIFRQPLSRSIITSSSSGAVRQQSNAPVLRDVMREPHTDPATPRSLAIRHHPHNRVDALAAILQACAAAASLPALRQAHARVLRAGLHAHNSLAATLLALYADLSPSHVCALRVFSSVPSPSLSLFNRAVRAFSTASSAAVCALRLYLQMTRRRIPPDNFTIPFLLNSCAAVSALALGAEVHSRAVRTGYMGFLPVPNALIDMYGKCSALGCARRLFDEMPVRDVVSYNALLGAYAKRGEEMASARIVFVGMPHRNVISWNAMIVGYVNGGDLNSARAIFDAMPVRNVISWTTVLVGYMKNKMVDEARAMFDRMPERNLVSWTAMITGYAQNNRPDKALALFQDMERVGVKSDAFTMTGVISSVALLGRIDLANWVGAYVECRGIERNQHVLTALTDMHAKCGNVEEACRCFEQIQSPDSFSYSALINGLASHGYGIKALDFFRRMQAECIKPDYITFIGVLNACSHAGLVDDGMNFWNMMVRQYGIEPGSDHYACIVDMLGRAGRLKEAHELVKSMPVKPYAGALGALLSACRTYDNVEIAETIVGELFELEPGNTGNYLLLWSIYAAREQWVDADRVRKTMTERGIKKFPGFSRLERKHKYF</sequence>
<dbReference type="FunFam" id="1.25.40.10:FF:000090">
    <property type="entry name" value="Pentatricopeptide repeat-containing protein, chloroplastic"/>
    <property type="match status" value="1"/>
</dbReference>
<dbReference type="PANTHER" id="PTHR47926">
    <property type="entry name" value="PENTATRICOPEPTIDE REPEAT-CONTAINING PROTEIN"/>
    <property type="match status" value="1"/>
</dbReference>
<dbReference type="InterPro" id="IPR002885">
    <property type="entry name" value="PPR_rpt"/>
</dbReference>
<reference evidence="3" key="1">
    <citation type="submission" date="2015-07" db="EMBL/GenBank/DDBJ databases">
        <title>Transcriptome Assembly of Anthurium amnicola.</title>
        <authorList>
            <person name="Suzuki J."/>
        </authorList>
    </citation>
    <scope>NUCLEOTIDE SEQUENCE</scope>
</reference>
<dbReference type="NCBIfam" id="TIGR00756">
    <property type="entry name" value="PPR"/>
    <property type="match status" value="5"/>
</dbReference>
<evidence type="ECO:0000313" key="3">
    <source>
        <dbReference type="EMBL" id="JAT57120.1"/>
    </source>
</evidence>
<accession>A0A1D1YR51</accession>
<gene>
    <name evidence="3" type="primary">PCMP-E27_6</name>
    <name evidence="3" type="ORF">g.76667</name>
</gene>
<dbReference type="PROSITE" id="PS51375">
    <property type="entry name" value="PPR"/>
    <property type="match status" value="3"/>
</dbReference>
<dbReference type="AlphaFoldDB" id="A0A1D1YR51"/>
<dbReference type="InterPro" id="IPR011990">
    <property type="entry name" value="TPR-like_helical_dom_sf"/>
</dbReference>
<dbReference type="PANTHER" id="PTHR47926:SF509">
    <property type="entry name" value="(WILD MALAYSIAN BANANA) HYPOTHETICAL PROTEIN"/>
    <property type="match status" value="1"/>
</dbReference>
<dbReference type="EMBL" id="GDJX01010816">
    <property type="protein sequence ID" value="JAT57120.1"/>
    <property type="molecule type" value="Transcribed_RNA"/>
</dbReference>
<evidence type="ECO:0000256" key="1">
    <source>
        <dbReference type="ARBA" id="ARBA00022737"/>
    </source>
</evidence>
<feature type="repeat" description="PPR" evidence="2">
    <location>
        <begin position="335"/>
        <end position="369"/>
    </location>
</feature>
<name>A0A1D1YR51_9ARAE</name>
<protein>
    <submittedName>
        <fullName evidence="3">Pentatricopeptide repeat-containing protein At3g29230</fullName>
    </submittedName>
</protein>
<keyword evidence="1" id="KW-0677">Repeat</keyword>